<dbReference type="InterPro" id="IPR000719">
    <property type="entry name" value="Prot_kinase_dom"/>
</dbReference>
<organism evidence="7 8">
    <name type="scientific">Cohnella cellulosilytica</name>
    <dbReference type="NCBI Taxonomy" id="986710"/>
    <lineage>
        <taxon>Bacteria</taxon>
        <taxon>Bacillati</taxon>
        <taxon>Bacillota</taxon>
        <taxon>Bacilli</taxon>
        <taxon>Bacillales</taxon>
        <taxon>Paenibacillaceae</taxon>
        <taxon>Cohnella</taxon>
    </lineage>
</organism>
<keyword evidence="1" id="KW-0805">Transcription regulation</keyword>
<evidence type="ECO:0000313" key="7">
    <source>
        <dbReference type="EMBL" id="MFC7150280.1"/>
    </source>
</evidence>
<protein>
    <submittedName>
        <fullName evidence="7">LuxR C-terminal-related transcriptional regulator</fullName>
    </submittedName>
</protein>
<dbReference type="Gene3D" id="1.10.10.10">
    <property type="entry name" value="Winged helix-like DNA-binding domain superfamily/Winged helix DNA-binding domain"/>
    <property type="match status" value="1"/>
</dbReference>
<dbReference type="SMART" id="SM00421">
    <property type="entry name" value="HTH_LUXR"/>
    <property type="match status" value="1"/>
</dbReference>
<dbReference type="PROSITE" id="PS50206">
    <property type="entry name" value="RHODANESE_3"/>
    <property type="match status" value="1"/>
</dbReference>
<feature type="domain" description="Protein kinase" evidence="4">
    <location>
        <begin position="1"/>
        <end position="166"/>
    </location>
</feature>
<dbReference type="SUPFAM" id="SSF52540">
    <property type="entry name" value="P-loop containing nucleoside triphosphate hydrolases"/>
    <property type="match status" value="1"/>
</dbReference>
<dbReference type="InterPro" id="IPR000792">
    <property type="entry name" value="Tscrpt_reg_LuxR_C"/>
</dbReference>
<feature type="region of interest" description="Disordered" evidence="3">
    <location>
        <begin position="1099"/>
        <end position="1126"/>
    </location>
</feature>
<dbReference type="PANTHER" id="PTHR43642">
    <property type="entry name" value="HYBRID SIGNAL TRANSDUCTION HISTIDINE KINASE G"/>
    <property type="match status" value="1"/>
</dbReference>
<evidence type="ECO:0000256" key="1">
    <source>
        <dbReference type="ARBA" id="ARBA00023015"/>
    </source>
</evidence>
<dbReference type="SUPFAM" id="SSF46894">
    <property type="entry name" value="C-terminal effector domain of the bipartite response regulators"/>
    <property type="match status" value="1"/>
</dbReference>
<dbReference type="InterPro" id="IPR001763">
    <property type="entry name" value="Rhodanese-like_dom"/>
</dbReference>
<dbReference type="PRINTS" id="PR00038">
    <property type="entry name" value="HTHLUXR"/>
</dbReference>
<dbReference type="InterPro" id="IPR011009">
    <property type="entry name" value="Kinase-like_dom_sf"/>
</dbReference>
<dbReference type="Proteomes" id="UP001596378">
    <property type="component" value="Unassembled WGS sequence"/>
</dbReference>
<evidence type="ECO:0000259" key="6">
    <source>
        <dbReference type="PROSITE" id="PS50206"/>
    </source>
</evidence>
<dbReference type="Pfam" id="PF00196">
    <property type="entry name" value="GerE"/>
    <property type="match status" value="1"/>
</dbReference>
<dbReference type="PANTHER" id="PTHR43642:SF1">
    <property type="entry name" value="HYBRID SIGNAL TRANSDUCTION HISTIDINE KINASE G"/>
    <property type="match status" value="1"/>
</dbReference>
<sequence>MSITSSRSIKSLLEESSLSLDRVITYGIQMAETIHDAHLRSGIIADLQLDDFYVQSGDGVTWSAATAWNPAYGSPELLGLGRRPDERSDLYAFGAMLYEMLTGRLPIEPEGEQTWEEAHLIRSPRPFPQPVAEAAGPLCRIIGKALEKSPQARYQTAYGMLMDLRLMRKNPNHAEELCRYDRRSRLTKPERALGRQEDFAGLNRVFRASRTERQVLEITGAKGIGKTRLMKEWKRQLLREDVLVALVSALDVGSGGELLEQAEEQWLRQALCRQDVQAGRTYRTERELQHVLILDDGERADLSVIDEAFGWLERLEPSRGGLLVLLHSDAAIDLRDRAASLQVKELPISRLRLEPLGYEHVLEWLTAALHERSPRVRVLAGALQQWSGGVPREIEENLTRWHAEGSLSYHYERHHWEWTEDLISKAPVSEGYKQAMDNLMERLPDESVHALTIAALIGPRFSVRALIELSNLDEDRLRTWIEIAQASGFISPEEDAGDDYLFLSAYVQSKLYRSIPQNERSVWHCRIGEVYDRHGGEEAGETARRHLNLGADQLSGHRRRLLAERNYTAGMLAMNQARFAQATDDFEQALGLAEREGEQPDELACKIGYQLYNLLHYRGSTERAVEGFVWIREHADKLSDEDRLAACLCQQDLFAVNDPGIALRLSRDTMAVFGWRLPERVSPLTALTEAFRATLLARRIEAKDERIADNLDFEYVAQSRILLGLMYTLSISDPVLLLYAFSRFVRHGLTRGRNEYFLNLLDSFELLLQRGLPGIYRHWPKRLRDAWSSGLRVRPAQQTRRLYTKGMIEQFERPEESASIMERVLRQTREQHQVTFFNLAAITSLISTWGTARQLRELVGYLEQEAEPLLDATSLRMIRLVKSYLRACEEDGAWERYTRSNPPEGEEEQPDNYDFVLRAEQAYLHGRYAETLLFAQRAKTMEMKIDWVRNRRVLLFEALAQAALYEEGTKAERRIWSRAIRRRIKRMDAWQGPFGRSSSAYWLIRAEWAKANRQNRAALHAYERAAACAKHEFPSVFRPLCMERLALYYREKGMEAGALIALLEAMSAYSAYGYAAKRNRLEQEHPDVEGSIRAFASLPEAEAAEERRTPKRSERLTESGDRPFEPATALKTMRPEELLAVACRKAGADRGLIAATSEGTALRVLAYYGVGDRKESALAQGVLKAAVAKKGPVVLPNAEQSEFLADPHIAAGRSKSILCLPIDLPGIASPAVLYLENTQIADVFSERIAADIEALVKNFAYLSLFEEPSDAVWGVWSIEKEAVARSAAGKSGTSGNPESSLSDRETEVLRAIAAGYSNKEIAALLAITEATVKTHTHHLYGKLGVKRRGQAIAKAREFNLGGL</sequence>
<dbReference type="EMBL" id="JBHTAI010000010">
    <property type="protein sequence ID" value="MFC7150280.1"/>
    <property type="molecule type" value="Genomic_DNA"/>
</dbReference>
<keyword evidence="8" id="KW-1185">Reference proteome</keyword>
<dbReference type="InterPro" id="IPR036388">
    <property type="entry name" value="WH-like_DNA-bd_sf"/>
</dbReference>
<feature type="domain" description="Rhodanese" evidence="6">
    <location>
        <begin position="359"/>
        <end position="395"/>
    </location>
</feature>
<dbReference type="Gene3D" id="1.10.510.10">
    <property type="entry name" value="Transferase(Phosphotransferase) domain 1"/>
    <property type="match status" value="1"/>
</dbReference>
<evidence type="ECO:0000256" key="2">
    <source>
        <dbReference type="ARBA" id="ARBA00023163"/>
    </source>
</evidence>
<feature type="domain" description="HTH luxR-type" evidence="5">
    <location>
        <begin position="1294"/>
        <end position="1359"/>
    </location>
</feature>
<reference evidence="8" key="1">
    <citation type="journal article" date="2019" name="Int. J. Syst. Evol. Microbiol.">
        <title>The Global Catalogue of Microorganisms (GCM) 10K type strain sequencing project: providing services to taxonomists for standard genome sequencing and annotation.</title>
        <authorList>
            <consortium name="The Broad Institute Genomics Platform"/>
            <consortium name="The Broad Institute Genome Sequencing Center for Infectious Disease"/>
            <person name="Wu L."/>
            <person name="Ma J."/>
        </authorList>
    </citation>
    <scope>NUCLEOTIDE SEQUENCE [LARGE SCALE GENOMIC DNA]</scope>
    <source>
        <strain evidence="8">KCTC 12907</strain>
    </source>
</reference>
<dbReference type="InterPro" id="IPR016032">
    <property type="entry name" value="Sig_transdc_resp-reg_C-effctor"/>
</dbReference>
<dbReference type="PROSITE" id="PS00622">
    <property type="entry name" value="HTH_LUXR_1"/>
    <property type="match status" value="1"/>
</dbReference>
<dbReference type="SUPFAM" id="SSF56112">
    <property type="entry name" value="Protein kinase-like (PK-like)"/>
    <property type="match status" value="1"/>
</dbReference>
<dbReference type="InterPro" id="IPR053159">
    <property type="entry name" value="Hybrid_Histidine_Kinase"/>
</dbReference>
<gene>
    <name evidence="7" type="ORF">ACFQMJ_17265</name>
</gene>
<keyword evidence="2" id="KW-0804">Transcription</keyword>
<evidence type="ECO:0000259" key="5">
    <source>
        <dbReference type="PROSITE" id="PS50043"/>
    </source>
</evidence>
<evidence type="ECO:0000259" key="4">
    <source>
        <dbReference type="PROSITE" id="PS50011"/>
    </source>
</evidence>
<dbReference type="InterPro" id="IPR027417">
    <property type="entry name" value="P-loop_NTPase"/>
</dbReference>
<feature type="compositionally biased region" description="Basic and acidic residues" evidence="3">
    <location>
        <begin position="1104"/>
        <end position="1124"/>
    </location>
</feature>
<proteinExistence type="predicted"/>
<dbReference type="Gene3D" id="3.30.450.40">
    <property type="match status" value="1"/>
</dbReference>
<dbReference type="PROSITE" id="PS50011">
    <property type="entry name" value="PROTEIN_KINASE_DOM"/>
    <property type="match status" value="1"/>
</dbReference>
<evidence type="ECO:0000313" key="8">
    <source>
        <dbReference type="Proteomes" id="UP001596378"/>
    </source>
</evidence>
<evidence type="ECO:0000256" key="3">
    <source>
        <dbReference type="SAM" id="MobiDB-lite"/>
    </source>
</evidence>
<dbReference type="InterPro" id="IPR029016">
    <property type="entry name" value="GAF-like_dom_sf"/>
</dbReference>
<dbReference type="Gene3D" id="3.40.50.300">
    <property type="entry name" value="P-loop containing nucleotide triphosphate hydrolases"/>
    <property type="match status" value="1"/>
</dbReference>
<dbReference type="PROSITE" id="PS50043">
    <property type="entry name" value="HTH_LUXR_2"/>
    <property type="match status" value="1"/>
</dbReference>
<comment type="caution">
    <text evidence="7">The sequence shown here is derived from an EMBL/GenBank/DDBJ whole genome shotgun (WGS) entry which is preliminary data.</text>
</comment>
<accession>A0ABW2FHB7</accession>
<dbReference type="CDD" id="cd06170">
    <property type="entry name" value="LuxR_C_like"/>
    <property type="match status" value="1"/>
</dbReference>
<dbReference type="SUPFAM" id="SSF55781">
    <property type="entry name" value="GAF domain-like"/>
    <property type="match status" value="1"/>
</dbReference>
<name>A0ABW2FHB7_9BACL</name>
<dbReference type="RefSeq" id="WP_378045837.1">
    <property type="nucleotide sequence ID" value="NZ_JBHMDN010000008.1"/>
</dbReference>